<comment type="caution">
    <text evidence="1">The sequence shown here is derived from an EMBL/GenBank/DDBJ whole genome shotgun (WGS) entry which is preliminary data.</text>
</comment>
<accession>A0A930Y8U6</accession>
<sequence>MLLPQIKAKSLLKAAPLLPITMYTFKHKRLTLPQLKIAEKYTIFMPRKIRLNEFRGIGFTIGSRAQQHDYQDKEITQSDARATIGSLGGDVTFVAGEQATILGTDVIAQADKAINITSKSMTVDAGKDLIERREQHQFKQSGLTVSLSTPATDMGMKARESLARSQQVTDSRLKALYAIKAAQEGVIAAQEAKKAVETVQAGKKLTLKCLSALAQVSLLQAVKPRKLPIKVAHSTQVK</sequence>
<dbReference type="InterPro" id="IPR025157">
    <property type="entry name" value="Hemagglutinin_rpt"/>
</dbReference>
<dbReference type="GO" id="GO:0003824">
    <property type="term" value="F:catalytic activity"/>
    <property type="evidence" value="ECO:0007669"/>
    <property type="project" value="UniProtKB-ARBA"/>
</dbReference>
<dbReference type="EMBL" id="JADION010000031">
    <property type="protein sequence ID" value="MBF4102802.1"/>
    <property type="molecule type" value="Genomic_DNA"/>
</dbReference>
<gene>
    <name evidence="1" type="ORF">INT80_10425</name>
</gene>
<dbReference type="AlphaFoldDB" id="A0A930Y8U6"/>
<organism evidence="1">
    <name type="scientific">Gallibacterium anatis</name>
    <dbReference type="NCBI Taxonomy" id="750"/>
    <lineage>
        <taxon>Bacteria</taxon>
        <taxon>Pseudomonadati</taxon>
        <taxon>Pseudomonadota</taxon>
        <taxon>Gammaproteobacteria</taxon>
        <taxon>Pasteurellales</taxon>
        <taxon>Pasteurellaceae</taxon>
        <taxon>Gallibacterium</taxon>
    </lineage>
</organism>
<proteinExistence type="predicted"/>
<reference evidence="1" key="1">
    <citation type="submission" date="2020-11" db="EMBL/GenBank/DDBJ databases">
        <title>Gallibacterium anatis 1637, full genome, WGS.</title>
        <authorList>
            <person name="Laishevtcev A.I."/>
            <person name="Yakimova E.A."/>
            <person name="Petkovich D."/>
            <person name="Stepanova T.V."/>
            <person name="Kalendr R.S."/>
            <person name="Rubalsky E.O."/>
            <person name="Zulkarneev E.R."/>
            <person name="Aleshkin A.V."/>
        </authorList>
    </citation>
    <scope>NUCLEOTIDE SEQUENCE</scope>
    <source>
        <strain evidence="1">1637</strain>
    </source>
</reference>
<protein>
    <submittedName>
        <fullName evidence="1">Hemagglutinin repeat-containing protein</fullName>
    </submittedName>
</protein>
<dbReference type="Pfam" id="PF13332">
    <property type="entry name" value="Fil_haemagg_2"/>
    <property type="match status" value="1"/>
</dbReference>
<evidence type="ECO:0000313" key="1">
    <source>
        <dbReference type="EMBL" id="MBF4102802.1"/>
    </source>
</evidence>
<name>A0A930Y8U6_9PAST</name>